<reference evidence="2 3" key="1">
    <citation type="submission" date="2019-03" db="EMBL/GenBank/DDBJ databases">
        <title>Genomic Encyclopedia of Type Strains, Phase IV (KMG-IV): sequencing the most valuable type-strain genomes for metagenomic binning, comparative biology and taxonomic classification.</title>
        <authorList>
            <person name="Goeker M."/>
        </authorList>
    </citation>
    <scope>NUCLEOTIDE SEQUENCE [LARGE SCALE GENOMIC DNA]</scope>
    <source>
        <strain evidence="2 3">LX-B</strain>
    </source>
</reference>
<evidence type="ECO:0000259" key="1">
    <source>
        <dbReference type="Pfam" id="PF18931"/>
    </source>
</evidence>
<organism evidence="2 3">
    <name type="scientific">Hydrogenispora ethanolica</name>
    <dbReference type="NCBI Taxonomy" id="1082276"/>
    <lineage>
        <taxon>Bacteria</taxon>
        <taxon>Bacillati</taxon>
        <taxon>Bacillota</taxon>
        <taxon>Hydrogenispora</taxon>
    </lineage>
</organism>
<gene>
    <name evidence="2" type="ORF">EDC14_101683</name>
</gene>
<protein>
    <recommendedName>
        <fullName evidence="1">DUF5680 domain-containing protein</fullName>
    </recommendedName>
</protein>
<evidence type="ECO:0000313" key="3">
    <source>
        <dbReference type="Proteomes" id="UP000295008"/>
    </source>
</evidence>
<dbReference type="OrthoDB" id="9801008at2"/>
<name>A0A4R1RIM2_HYDET</name>
<feature type="domain" description="DUF5680" evidence="1">
    <location>
        <begin position="48"/>
        <end position="151"/>
    </location>
</feature>
<keyword evidence="3" id="KW-1185">Reference proteome</keyword>
<dbReference type="InterPro" id="IPR043735">
    <property type="entry name" value="DUF5680"/>
</dbReference>
<accession>A0A4R1RIM2</accession>
<proteinExistence type="predicted"/>
<sequence>MVENEPELREFLVEAKQNTYAGNGREKESCRPSSKDLPYQKGKYYYLDSYIGASHFIGEEVVWHDGRILWGMNYYGELLAPQAPAGFAEFLKDALRRCTPERPFRGPRDYAAGGFEYCCEAAGDLGSFMGEERVSHGGAIVYRLRFHGGYLR</sequence>
<dbReference type="EMBL" id="SLUN01000016">
    <property type="protein sequence ID" value="TCL65953.1"/>
    <property type="molecule type" value="Genomic_DNA"/>
</dbReference>
<dbReference type="RefSeq" id="WP_132014912.1">
    <property type="nucleotide sequence ID" value="NZ_SLUN01000016.1"/>
</dbReference>
<dbReference type="Proteomes" id="UP000295008">
    <property type="component" value="Unassembled WGS sequence"/>
</dbReference>
<comment type="caution">
    <text evidence="2">The sequence shown here is derived from an EMBL/GenBank/DDBJ whole genome shotgun (WGS) entry which is preliminary data.</text>
</comment>
<dbReference type="AlphaFoldDB" id="A0A4R1RIM2"/>
<evidence type="ECO:0000313" key="2">
    <source>
        <dbReference type="EMBL" id="TCL65953.1"/>
    </source>
</evidence>
<dbReference type="Pfam" id="PF18931">
    <property type="entry name" value="DUF5680"/>
    <property type="match status" value="1"/>
</dbReference>